<evidence type="ECO:0000256" key="5">
    <source>
        <dbReference type="ARBA" id="ARBA00022676"/>
    </source>
</evidence>
<reference evidence="19 20" key="1">
    <citation type="submission" date="2023-11" db="EMBL/GenBank/DDBJ databases">
        <authorList>
            <person name="Hedman E."/>
            <person name="Englund M."/>
            <person name="Stromberg M."/>
            <person name="Nyberg Akerstrom W."/>
            <person name="Nylinder S."/>
            <person name="Jareborg N."/>
            <person name="Kallberg Y."/>
            <person name="Kronander E."/>
        </authorList>
    </citation>
    <scope>NUCLEOTIDE SEQUENCE [LARGE SCALE GENOMIC DNA]</scope>
</reference>
<evidence type="ECO:0000256" key="2">
    <source>
        <dbReference type="ARBA" id="ARBA00004323"/>
    </source>
</evidence>
<evidence type="ECO:0000256" key="16">
    <source>
        <dbReference type="RuleBase" id="RU368121"/>
    </source>
</evidence>
<comment type="similarity">
    <text evidence="4 16">Belongs to the glycosyltransferase 7 family.</text>
</comment>
<keyword evidence="7" id="KW-0812">Transmembrane</keyword>
<comment type="catalytic activity">
    <reaction evidence="15">
        <text>3-O-(beta-D-xylosyl)-L-seryl-[protein] + UDP-alpha-D-galactose = 3-O-(beta-D-galactosyl-(1-&gt;4)-beta-D-xylosyl)-L-seryl-[protein] + UDP + H(+)</text>
        <dbReference type="Rhea" id="RHEA:15297"/>
        <dbReference type="Rhea" id="RHEA-COMP:12567"/>
        <dbReference type="Rhea" id="RHEA-COMP:12570"/>
        <dbReference type="ChEBI" id="CHEBI:15378"/>
        <dbReference type="ChEBI" id="CHEBI:58223"/>
        <dbReference type="ChEBI" id="CHEBI:66914"/>
        <dbReference type="ChEBI" id="CHEBI:132085"/>
        <dbReference type="ChEBI" id="CHEBI:132088"/>
        <dbReference type="EC" id="2.4.1.133"/>
    </reaction>
</comment>
<evidence type="ECO:0000256" key="11">
    <source>
        <dbReference type="ARBA" id="ARBA00023034"/>
    </source>
</evidence>
<keyword evidence="5 16" id="KW-0328">Glycosyltransferase</keyword>
<dbReference type="Proteomes" id="UP001314205">
    <property type="component" value="Unassembled WGS sequence"/>
</dbReference>
<keyword evidence="9 16" id="KW-0735">Signal-anchor</keyword>
<dbReference type="FunFam" id="3.90.550.10:FF:000062">
    <property type="entry name" value="beta-1,4-galactosyltransferase 7 isoform X1"/>
    <property type="match status" value="1"/>
</dbReference>
<dbReference type="GO" id="GO:0005975">
    <property type="term" value="P:carbohydrate metabolic process"/>
    <property type="evidence" value="ECO:0007669"/>
    <property type="project" value="InterPro"/>
</dbReference>
<evidence type="ECO:0000256" key="13">
    <source>
        <dbReference type="ARBA" id="ARBA00023180"/>
    </source>
</evidence>
<evidence type="ECO:0000256" key="6">
    <source>
        <dbReference type="ARBA" id="ARBA00022679"/>
    </source>
</evidence>
<comment type="subcellular location">
    <subcellularLocation>
        <location evidence="2">Golgi apparatus membrane</location>
        <topology evidence="2">Single-pass type II membrane protein</topology>
    </subcellularLocation>
    <subcellularLocation>
        <location evidence="16">Membrane</location>
        <topology evidence="16">Single-pass type II membrane protein</topology>
    </subcellularLocation>
</comment>
<dbReference type="PRINTS" id="PR02050">
    <property type="entry name" value="B14GALTRFASE"/>
</dbReference>
<dbReference type="PANTHER" id="PTHR19300">
    <property type="entry name" value="BETA-1,4-GALACTOSYLTRANSFERASE"/>
    <property type="match status" value="1"/>
</dbReference>
<dbReference type="EC" id="2.4.1.-" evidence="16"/>
<evidence type="ECO:0000256" key="4">
    <source>
        <dbReference type="ARBA" id="ARBA00005735"/>
    </source>
</evidence>
<evidence type="ECO:0000259" key="18">
    <source>
        <dbReference type="Pfam" id="PF13733"/>
    </source>
</evidence>
<keyword evidence="12" id="KW-0472">Membrane</keyword>
<comment type="pathway">
    <text evidence="3 16">Protein modification; protein glycosylation.</text>
</comment>
<keyword evidence="8 16" id="KW-0479">Metal-binding</keyword>
<feature type="domain" description="Galactosyltransferase C-terminal" evidence="17">
    <location>
        <begin position="148"/>
        <end position="224"/>
    </location>
</feature>
<evidence type="ECO:0000256" key="3">
    <source>
        <dbReference type="ARBA" id="ARBA00004922"/>
    </source>
</evidence>
<sequence length="303" mass="35474">MAMNVLMAYRISSSKCLTICLGVTFIMGCFLASLPIQTDYEALPKPIRYGISARTQAKKNLAIVVPFRDRFEELLEFVPHMYQFLKKQNIPFHIFIIQQKDNNRFNRASLINVGFLYTKKDYDYIAMHDVDLLPLNDNLKYEYPESGPLHISSPQTHPKYHYDTFIGGILLIKKEHFEMVKGMSNNYWGWGLEDDEFYVRLRDAGLTVHRPENINTGTENTFKHVHDRTYRKRDTRKCFNQREVTRRRDRVTGLHDVSYEIDNTHSVTIDSLPITVINVRLICNKTVTPWCQCSEPVKTKKVK</sequence>
<feature type="domain" description="Galactosyltransferase N-terminal" evidence="18">
    <location>
        <begin position="55"/>
        <end position="142"/>
    </location>
</feature>
<keyword evidence="13 16" id="KW-0325">Glycoprotein</keyword>
<dbReference type="GO" id="GO:0046525">
    <property type="term" value="F:xylosylprotein 4-beta-galactosyltransferase activity"/>
    <property type="evidence" value="ECO:0007669"/>
    <property type="project" value="UniProtKB-EC"/>
</dbReference>
<dbReference type="EMBL" id="CAVLGL010000090">
    <property type="protein sequence ID" value="CAK1594729.1"/>
    <property type="molecule type" value="Genomic_DNA"/>
</dbReference>
<evidence type="ECO:0000256" key="1">
    <source>
        <dbReference type="ARBA" id="ARBA00001936"/>
    </source>
</evidence>
<evidence type="ECO:0000256" key="14">
    <source>
        <dbReference type="ARBA" id="ARBA00023211"/>
    </source>
</evidence>
<proteinExistence type="inferred from homology"/>
<keyword evidence="14 16" id="KW-0464">Manganese</keyword>
<dbReference type="AlphaFoldDB" id="A0AAV1LL11"/>
<evidence type="ECO:0000313" key="20">
    <source>
        <dbReference type="Proteomes" id="UP001314205"/>
    </source>
</evidence>
<evidence type="ECO:0000313" key="19">
    <source>
        <dbReference type="EMBL" id="CAK1594729.1"/>
    </source>
</evidence>
<dbReference type="GO" id="GO:0046872">
    <property type="term" value="F:metal ion binding"/>
    <property type="evidence" value="ECO:0007669"/>
    <property type="project" value="UniProtKB-UniRule"/>
</dbReference>
<dbReference type="InterPro" id="IPR003859">
    <property type="entry name" value="Galactosyl_T"/>
</dbReference>
<gene>
    <name evidence="19" type="ORF">PARMNEM_LOCUS14318</name>
</gene>
<dbReference type="SUPFAM" id="SSF53448">
    <property type="entry name" value="Nucleotide-diphospho-sugar transferases"/>
    <property type="match status" value="1"/>
</dbReference>
<keyword evidence="11" id="KW-0333">Golgi apparatus</keyword>
<keyword evidence="6 16" id="KW-0808">Transferase</keyword>
<evidence type="ECO:0000259" key="17">
    <source>
        <dbReference type="Pfam" id="PF02709"/>
    </source>
</evidence>
<dbReference type="Gene3D" id="3.90.550.10">
    <property type="entry name" value="Spore Coat Polysaccharide Biosynthesis Protein SpsA, Chain A"/>
    <property type="match status" value="1"/>
</dbReference>
<protein>
    <recommendedName>
        <fullName evidence="16">Beta-1,4-N-acetylgalactosaminyltransferase</fullName>
        <ecNumber evidence="16">2.4.1.-</ecNumber>
    </recommendedName>
    <alternativeName>
        <fullName evidence="16">Beta-4-GalNAcT</fullName>
    </alternativeName>
</protein>
<dbReference type="InterPro" id="IPR027791">
    <property type="entry name" value="Galactosyl_T_C"/>
</dbReference>
<evidence type="ECO:0000256" key="10">
    <source>
        <dbReference type="ARBA" id="ARBA00022989"/>
    </source>
</evidence>
<evidence type="ECO:0000256" key="8">
    <source>
        <dbReference type="ARBA" id="ARBA00022723"/>
    </source>
</evidence>
<comment type="caution">
    <text evidence="19">The sequence shown here is derived from an EMBL/GenBank/DDBJ whole genome shotgun (WGS) entry which is preliminary data.</text>
</comment>
<accession>A0AAV1LL11</accession>
<evidence type="ECO:0000256" key="7">
    <source>
        <dbReference type="ARBA" id="ARBA00022692"/>
    </source>
</evidence>
<keyword evidence="10" id="KW-1133">Transmembrane helix</keyword>
<evidence type="ECO:0000256" key="12">
    <source>
        <dbReference type="ARBA" id="ARBA00023136"/>
    </source>
</evidence>
<organism evidence="19 20">
    <name type="scientific">Parnassius mnemosyne</name>
    <name type="common">clouded apollo</name>
    <dbReference type="NCBI Taxonomy" id="213953"/>
    <lineage>
        <taxon>Eukaryota</taxon>
        <taxon>Metazoa</taxon>
        <taxon>Ecdysozoa</taxon>
        <taxon>Arthropoda</taxon>
        <taxon>Hexapoda</taxon>
        <taxon>Insecta</taxon>
        <taxon>Pterygota</taxon>
        <taxon>Neoptera</taxon>
        <taxon>Endopterygota</taxon>
        <taxon>Lepidoptera</taxon>
        <taxon>Glossata</taxon>
        <taxon>Ditrysia</taxon>
        <taxon>Papilionoidea</taxon>
        <taxon>Papilionidae</taxon>
        <taxon>Parnassiinae</taxon>
        <taxon>Parnassini</taxon>
        <taxon>Parnassius</taxon>
        <taxon>Driopa</taxon>
    </lineage>
</organism>
<evidence type="ECO:0000256" key="15">
    <source>
        <dbReference type="ARBA" id="ARBA00051458"/>
    </source>
</evidence>
<dbReference type="GO" id="GO:0000139">
    <property type="term" value="C:Golgi membrane"/>
    <property type="evidence" value="ECO:0007669"/>
    <property type="project" value="UniProtKB-SubCell"/>
</dbReference>
<dbReference type="InterPro" id="IPR027995">
    <property type="entry name" value="Galactosyl_T_N"/>
</dbReference>
<name>A0AAV1LL11_9NEOP</name>
<dbReference type="InterPro" id="IPR029044">
    <property type="entry name" value="Nucleotide-diphossugar_trans"/>
</dbReference>
<dbReference type="CDD" id="cd00899">
    <property type="entry name" value="b4GalT"/>
    <property type="match status" value="1"/>
</dbReference>
<dbReference type="Pfam" id="PF13733">
    <property type="entry name" value="Glyco_transf_7N"/>
    <property type="match status" value="1"/>
</dbReference>
<dbReference type="PANTHER" id="PTHR19300:SF30">
    <property type="entry name" value="BETA-1,4-GALACTOSYLTRANSFERASE 7"/>
    <property type="match status" value="1"/>
</dbReference>
<dbReference type="GO" id="GO:0030166">
    <property type="term" value="P:proteoglycan biosynthetic process"/>
    <property type="evidence" value="ECO:0007669"/>
    <property type="project" value="TreeGrafter"/>
</dbReference>
<dbReference type="Pfam" id="PF02709">
    <property type="entry name" value="Glyco_transf_7C"/>
    <property type="match status" value="1"/>
</dbReference>
<evidence type="ECO:0000256" key="9">
    <source>
        <dbReference type="ARBA" id="ARBA00022968"/>
    </source>
</evidence>
<comment type="function">
    <text evidence="16">Catalyzes the transfer of galactose onto proteins or lipids.</text>
</comment>
<comment type="cofactor">
    <cofactor evidence="1 16">
        <name>Mn(2+)</name>
        <dbReference type="ChEBI" id="CHEBI:29035"/>
    </cofactor>
</comment>
<keyword evidence="20" id="KW-1185">Reference proteome</keyword>